<evidence type="ECO:0000256" key="6">
    <source>
        <dbReference type="ARBA" id="ARBA00034808"/>
    </source>
</evidence>
<accession>A7SH18</accession>
<feature type="non-terminal residue" evidence="10">
    <location>
        <position position="64"/>
    </location>
</feature>
<evidence type="ECO:0000256" key="2">
    <source>
        <dbReference type="ARBA" id="ARBA00023125"/>
    </source>
</evidence>
<evidence type="ECO:0000256" key="4">
    <source>
        <dbReference type="ARBA" id="ARBA00023242"/>
    </source>
</evidence>
<dbReference type="PROSITE" id="PS51194">
    <property type="entry name" value="HELICASE_CTER"/>
    <property type="match status" value="1"/>
</dbReference>
<dbReference type="PANTHER" id="PTHR13710:SF153">
    <property type="entry name" value="RECQ-LIKE DNA HELICASE BLM"/>
    <property type="match status" value="1"/>
</dbReference>
<organism evidence="10 11">
    <name type="scientific">Nematostella vectensis</name>
    <name type="common">Starlet sea anemone</name>
    <dbReference type="NCBI Taxonomy" id="45351"/>
    <lineage>
        <taxon>Eukaryota</taxon>
        <taxon>Metazoa</taxon>
        <taxon>Cnidaria</taxon>
        <taxon>Anthozoa</taxon>
        <taxon>Hexacorallia</taxon>
        <taxon>Actiniaria</taxon>
        <taxon>Edwardsiidae</taxon>
        <taxon>Nematostella</taxon>
    </lineage>
</organism>
<dbReference type="InParanoid" id="A7SH18"/>
<keyword evidence="4" id="KW-0539">Nucleus</keyword>
<sequence length="64" mass="7083">YHGQLSNEAKQASYAKWLNGEVLCIVANASFGMGINKPNVRYVLHARLPTSVEEYSQQCGRAGR</sequence>
<evidence type="ECO:0000256" key="1">
    <source>
        <dbReference type="ARBA" id="ARBA00005446"/>
    </source>
</evidence>
<dbReference type="GO" id="GO:0003677">
    <property type="term" value="F:DNA binding"/>
    <property type="evidence" value="ECO:0007669"/>
    <property type="project" value="UniProtKB-KW"/>
</dbReference>
<feature type="domain" description="Helicase C-terminal" evidence="8">
    <location>
        <begin position="1"/>
        <end position="64"/>
    </location>
</feature>
<keyword evidence="11" id="KW-1185">Reference proteome</keyword>
<dbReference type="EC" id="5.6.2.4" evidence="6"/>
<reference evidence="10 11" key="1">
    <citation type="journal article" date="2007" name="Science">
        <title>Sea anemone genome reveals ancestral eumetazoan gene repertoire and genomic organization.</title>
        <authorList>
            <person name="Putnam N.H."/>
            <person name="Srivastava M."/>
            <person name="Hellsten U."/>
            <person name="Dirks B."/>
            <person name="Chapman J."/>
            <person name="Salamov A."/>
            <person name="Terry A."/>
            <person name="Shapiro H."/>
            <person name="Lindquist E."/>
            <person name="Kapitonov V.V."/>
            <person name="Jurka J."/>
            <person name="Genikhovich G."/>
            <person name="Grigoriev I.V."/>
            <person name="Lucas S.M."/>
            <person name="Steele R.E."/>
            <person name="Finnerty J.R."/>
            <person name="Technau U."/>
            <person name="Martindale M.Q."/>
            <person name="Rokhsar D.S."/>
        </authorList>
    </citation>
    <scope>NUCLEOTIDE SEQUENCE [LARGE SCALE GENOMIC DNA]</scope>
    <source>
        <strain evidence="11">CH2 X CH6</strain>
        <strain evidence="10">CH2 x CH6</strain>
    </source>
</reference>
<dbReference type="EMBL" id="DS469788">
    <property type="protein sequence ID" value="EDO33147.1"/>
    <property type="molecule type" value="Genomic_DNA"/>
</dbReference>
<evidence type="ECO:0000259" key="8">
    <source>
        <dbReference type="PROSITE" id="PS51194"/>
    </source>
</evidence>
<evidence type="ECO:0000256" key="5">
    <source>
        <dbReference type="ARBA" id="ARBA00034617"/>
    </source>
</evidence>
<gene>
    <name evidence="10" type="ORF">NEMVEDRAFT_v1g18425</name>
    <name evidence="9" type="ORF">NEMVEDRAFT_v1g5657</name>
</gene>
<dbReference type="Proteomes" id="UP000001593">
    <property type="component" value="Unassembled WGS sequence"/>
</dbReference>
<comment type="similarity">
    <text evidence="1">Belongs to the helicase family. RecQ subfamily.</text>
</comment>
<keyword evidence="2" id="KW-0238">DNA-binding</keyword>
<dbReference type="InterPro" id="IPR027417">
    <property type="entry name" value="P-loop_NTPase"/>
</dbReference>
<evidence type="ECO:0000256" key="7">
    <source>
        <dbReference type="ARBA" id="ARBA00044542"/>
    </source>
</evidence>
<evidence type="ECO:0000256" key="3">
    <source>
        <dbReference type="ARBA" id="ARBA00023235"/>
    </source>
</evidence>
<dbReference type="GO" id="GO:0043138">
    <property type="term" value="F:3'-5' DNA helicase activity"/>
    <property type="evidence" value="ECO:0007669"/>
    <property type="project" value="UniProtKB-EC"/>
</dbReference>
<dbReference type="EMBL" id="DS469656">
    <property type="protein sequence ID" value="EDO37013.1"/>
    <property type="molecule type" value="Genomic_DNA"/>
</dbReference>
<evidence type="ECO:0000313" key="9">
    <source>
        <dbReference type="EMBL" id="EDO33147.1"/>
    </source>
</evidence>
<name>A7SH18_NEMVE</name>
<feature type="non-terminal residue" evidence="10">
    <location>
        <position position="1"/>
    </location>
</feature>
<evidence type="ECO:0000313" key="11">
    <source>
        <dbReference type="Proteomes" id="UP000001593"/>
    </source>
</evidence>
<dbReference type="Gene3D" id="3.40.50.300">
    <property type="entry name" value="P-loop containing nucleotide triphosphate hydrolases"/>
    <property type="match status" value="1"/>
</dbReference>
<evidence type="ECO:0000313" key="10">
    <source>
        <dbReference type="EMBL" id="EDO37013.1"/>
    </source>
</evidence>
<dbReference type="HOGENOM" id="CLU_2874324_0_0_1"/>
<dbReference type="eggNOG" id="KOG0351">
    <property type="taxonomic scope" value="Eukaryota"/>
</dbReference>
<comment type="catalytic activity">
    <reaction evidence="5">
        <text>Couples ATP hydrolysis with the unwinding of duplex DNA by translocating in the 3'-5' direction.</text>
        <dbReference type="EC" id="5.6.2.4"/>
    </reaction>
</comment>
<dbReference type="InterPro" id="IPR001650">
    <property type="entry name" value="Helicase_C-like"/>
</dbReference>
<dbReference type="SUPFAM" id="SSF52540">
    <property type="entry name" value="P-loop containing nucleoside triphosphate hydrolases"/>
    <property type="match status" value="1"/>
</dbReference>
<dbReference type="Pfam" id="PF00271">
    <property type="entry name" value="Helicase_C"/>
    <property type="match status" value="1"/>
</dbReference>
<proteinExistence type="inferred from homology"/>
<dbReference type="STRING" id="45351.A7SH18"/>
<dbReference type="PANTHER" id="PTHR13710">
    <property type="entry name" value="DNA HELICASE RECQ FAMILY MEMBER"/>
    <property type="match status" value="1"/>
</dbReference>
<keyword evidence="3" id="KW-0413">Isomerase</keyword>
<dbReference type="AlphaFoldDB" id="A7SH18"/>
<protein>
    <recommendedName>
        <fullName evidence="6">DNA 3'-5' helicase</fullName>
        <ecNumber evidence="6">5.6.2.4</ecNumber>
    </recommendedName>
    <alternativeName>
        <fullName evidence="7">DNA 3'-5' helicase BLM</fullName>
    </alternativeName>
</protein>